<dbReference type="InterPro" id="IPR036734">
    <property type="entry name" value="Neur_chan_lig-bd_sf"/>
</dbReference>
<dbReference type="PANTHER" id="PTHR18945">
    <property type="entry name" value="NEUROTRANSMITTER GATED ION CHANNEL"/>
    <property type="match status" value="1"/>
</dbReference>
<dbReference type="Gene3D" id="2.70.170.10">
    <property type="entry name" value="Neurotransmitter-gated ion-channel ligand-binding domain"/>
    <property type="match status" value="1"/>
</dbReference>
<keyword evidence="8" id="KW-1185">Reference proteome</keyword>
<dbReference type="Proteomes" id="UP000887566">
    <property type="component" value="Unplaced"/>
</dbReference>
<organism evidence="8 9">
    <name type="scientific">Plectus sambesii</name>
    <dbReference type="NCBI Taxonomy" id="2011161"/>
    <lineage>
        <taxon>Eukaryota</taxon>
        <taxon>Metazoa</taxon>
        <taxon>Ecdysozoa</taxon>
        <taxon>Nematoda</taxon>
        <taxon>Chromadorea</taxon>
        <taxon>Plectida</taxon>
        <taxon>Plectina</taxon>
        <taxon>Plectoidea</taxon>
        <taxon>Plectidae</taxon>
        <taxon>Plectus</taxon>
    </lineage>
</organism>
<evidence type="ECO:0000256" key="3">
    <source>
        <dbReference type="ARBA" id="ARBA00022989"/>
    </source>
</evidence>
<proteinExistence type="predicted"/>
<evidence type="ECO:0000256" key="4">
    <source>
        <dbReference type="ARBA" id="ARBA00023136"/>
    </source>
</evidence>
<name>A0A914XA68_9BILA</name>
<dbReference type="WBParaSite" id="PSAMB.scaffold6701size8952.g28951.t1">
    <property type="protein sequence ID" value="PSAMB.scaffold6701size8952.g28951.t1"/>
    <property type="gene ID" value="PSAMB.scaffold6701size8952.g28951"/>
</dbReference>
<dbReference type="AlphaFoldDB" id="A0A914XA68"/>
<dbReference type="Gene3D" id="1.20.58.390">
    <property type="entry name" value="Neurotransmitter-gated ion-channel transmembrane domain"/>
    <property type="match status" value="1"/>
</dbReference>
<dbReference type="FunFam" id="2.70.170.10:FF:000028">
    <property type="entry name" value="AcetylCholine Receptor"/>
    <property type="match status" value="1"/>
</dbReference>
<dbReference type="CDD" id="cd19051">
    <property type="entry name" value="LGIC_TM_cation"/>
    <property type="match status" value="1"/>
</dbReference>
<sequence length="445" mass="51561">MKNAKAHSIEYELHQKLLSGYDKTILPVAKTGDRIYVDVQPILYSLLKVDERIGFMEFMQWLSFSWRDANLHWNASDYENLLLTYVITSSIWTPDIAIYNQMDEIIYPFPQEETFAEVFFDGTVKVKYMTRIQIRCHNFDLSKFPYDQQTCSTRYASWMYGFDHLILTTAVVPDNSKVFKKHTEWEIVSFIPHYENASYTSLIDLTYSNGTDFVYNHTKTFTEIHYDLTIKRKPQYYIYTLVVPSLITTFICFLGLFSPFDASGNREEKVTLGLTTLLSMIIILMLVAGEMPRSGGNNPLLGNFIVFEIALCAVATATTVAIMWAHQRMELTAGQPPEILLRLTYQLLCIRETIDWKEIIQGATQQVKETITKNGAMNIAPKKEKNVLETDIALRELVKITENIKRKTQYASIKHNWIHIFRLVDFMCLIFYCSVNLIVTAVLFM</sequence>
<feature type="domain" description="Neurotransmitter-gated ion-channel ligand-binding" evidence="6">
    <location>
        <begin position="11"/>
        <end position="234"/>
    </location>
</feature>
<evidence type="ECO:0000313" key="8">
    <source>
        <dbReference type="Proteomes" id="UP000887566"/>
    </source>
</evidence>
<dbReference type="GO" id="GO:0005230">
    <property type="term" value="F:extracellular ligand-gated monoatomic ion channel activity"/>
    <property type="evidence" value="ECO:0007669"/>
    <property type="project" value="InterPro"/>
</dbReference>
<dbReference type="Pfam" id="PF02931">
    <property type="entry name" value="Neur_chan_LBD"/>
    <property type="match status" value="1"/>
</dbReference>
<keyword evidence="3 5" id="KW-1133">Transmembrane helix</keyword>
<dbReference type="Pfam" id="PF02932">
    <property type="entry name" value="Neur_chan_memb"/>
    <property type="match status" value="1"/>
</dbReference>
<keyword evidence="4 5" id="KW-0472">Membrane</keyword>
<evidence type="ECO:0000256" key="1">
    <source>
        <dbReference type="ARBA" id="ARBA00004141"/>
    </source>
</evidence>
<feature type="transmembrane region" description="Helical" evidence="5">
    <location>
        <begin position="300"/>
        <end position="325"/>
    </location>
</feature>
<accession>A0A914XA68</accession>
<evidence type="ECO:0000313" key="9">
    <source>
        <dbReference type="WBParaSite" id="PSAMB.scaffold6701size8952.g28951.t1"/>
    </source>
</evidence>
<dbReference type="InterPro" id="IPR006201">
    <property type="entry name" value="Neur_channel"/>
</dbReference>
<dbReference type="SUPFAM" id="SSF90112">
    <property type="entry name" value="Neurotransmitter-gated ion-channel transmembrane pore"/>
    <property type="match status" value="1"/>
</dbReference>
<dbReference type="GO" id="GO:0004888">
    <property type="term" value="F:transmembrane signaling receptor activity"/>
    <property type="evidence" value="ECO:0007669"/>
    <property type="project" value="InterPro"/>
</dbReference>
<keyword evidence="2 5" id="KW-0812">Transmembrane</keyword>
<dbReference type="SUPFAM" id="SSF63712">
    <property type="entry name" value="Nicotinic receptor ligand binding domain-like"/>
    <property type="match status" value="1"/>
</dbReference>
<feature type="transmembrane region" description="Helical" evidence="5">
    <location>
        <begin position="236"/>
        <end position="258"/>
    </location>
</feature>
<dbReference type="PRINTS" id="PR00252">
    <property type="entry name" value="NRIONCHANNEL"/>
</dbReference>
<reference evidence="9" key="1">
    <citation type="submission" date="2022-11" db="UniProtKB">
        <authorList>
            <consortium name="WormBaseParasite"/>
        </authorList>
    </citation>
    <scope>IDENTIFICATION</scope>
</reference>
<evidence type="ECO:0000259" key="6">
    <source>
        <dbReference type="Pfam" id="PF02931"/>
    </source>
</evidence>
<feature type="transmembrane region" description="Helical" evidence="5">
    <location>
        <begin position="423"/>
        <end position="444"/>
    </location>
</feature>
<evidence type="ECO:0000259" key="7">
    <source>
        <dbReference type="Pfam" id="PF02932"/>
    </source>
</evidence>
<comment type="subcellular location">
    <subcellularLocation>
        <location evidence="1">Membrane</location>
        <topology evidence="1">Multi-pass membrane protein</topology>
    </subcellularLocation>
</comment>
<dbReference type="InterPro" id="IPR038050">
    <property type="entry name" value="Neuro_actylchol_rec"/>
</dbReference>
<protein>
    <submittedName>
        <fullName evidence="9">Uncharacterized protein</fullName>
    </submittedName>
</protein>
<dbReference type="InterPro" id="IPR006202">
    <property type="entry name" value="Neur_chan_lig-bd"/>
</dbReference>
<evidence type="ECO:0000256" key="2">
    <source>
        <dbReference type="ARBA" id="ARBA00022692"/>
    </source>
</evidence>
<dbReference type="CDD" id="cd18989">
    <property type="entry name" value="LGIC_ECD_cation"/>
    <property type="match status" value="1"/>
</dbReference>
<dbReference type="InterPro" id="IPR036719">
    <property type="entry name" value="Neuro-gated_channel_TM_sf"/>
</dbReference>
<evidence type="ECO:0000256" key="5">
    <source>
        <dbReference type="SAM" id="Phobius"/>
    </source>
</evidence>
<dbReference type="InterPro" id="IPR006029">
    <property type="entry name" value="Neurotrans-gated_channel_TM"/>
</dbReference>
<feature type="transmembrane region" description="Helical" evidence="5">
    <location>
        <begin position="270"/>
        <end position="288"/>
    </location>
</feature>
<dbReference type="GO" id="GO:0016020">
    <property type="term" value="C:membrane"/>
    <property type="evidence" value="ECO:0007669"/>
    <property type="project" value="UniProtKB-SubCell"/>
</dbReference>
<feature type="domain" description="Neurotransmitter-gated ion-channel transmembrane" evidence="7">
    <location>
        <begin position="241"/>
        <end position="444"/>
    </location>
</feature>